<dbReference type="EMBL" id="JANAVZ010000017">
    <property type="protein sequence ID" value="MCT4334702.1"/>
    <property type="molecule type" value="Genomic_DNA"/>
</dbReference>
<dbReference type="Proteomes" id="UP001320702">
    <property type="component" value="Unassembled WGS sequence"/>
</dbReference>
<dbReference type="InterPro" id="IPR029058">
    <property type="entry name" value="AB_hydrolase_fold"/>
</dbReference>
<name>A0ABT2KDT4_9RHOB</name>
<dbReference type="Gene3D" id="3.40.50.1820">
    <property type="entry name" value="alpha/beta hydrolase"/>
    <property type="match status" value="1"/>
</dbReference>
<dbReference type="GO" id="GO:0016787">
    <property type="term" value="F:hydrolase activity"/>
    <property type="evidence" value="ECO:0007669"/>
    <property type="project" value="UniProtKB-KW"/>
</dbReference>
<dbReference type="RefSeq" id="WP_260278598.1">
    <property type="nucleotide sequence ID" value="NZ_JANAVZ010000017.1"/>
</dbReference>
<keyword evidence="1" id="KW-0378">Hydrolase</keyword>
<evidence type="ECO:0000313" key="2">
    <source>
        <dbReference type="Proteomes" id="UP001320702"/>
    </source>
</evidence>
<reference evidence="1 2" key="1">
    <citation type="submission" date="2022-04" db="EMBL/GenBank/DDBJ databases">
        <title>Paracoccus sp. YLB-12 draft genome sequence.</title>
        <authorList>
            <person name="Yu L."/>
        </authorList>
    </citation>
    <scope>NUCLEOTIDE SEQUENCE [LARGE SCALE GENOMIC DNA]</scope>
    <source>
        <strain evidence="1 2">YLB-12</strain>
    </source>
</reference>
<organism evidence="1 2">
    <name type="scientific">Paracoccus maritimus</name>
    <dbReference type="NCBI Taxonomy" id="2933292"/>
    <lineage>
        <taxon>Bacteria</taxon>
        <taxon>Pseudomonadati</taxon>
        <taxon>Pseudomonadota</taxon>
        <taxon>Alphaproteobacteria</taxon>
        <taxon>Rhodobacterales</taxon>
        <taxon>Paracoccaceae</taxon>
        <taxon>Paracoccus</taxon>
    </lineage>
</organism>
<gene>
    <name evidence="1" type="ORF">MU516_17775</name>
</gene>
<comment type="caution">
    <text evidence="1">The sequence shown here is derived from an EMBL/GenBank/DDBJ whole genome shotgun (WGS) entry which is preliminary data.</text>
</comment>
<keyword evidence="2" id="KW-1185">Reference proteome</keyword>
<dbReference type="SUPFAM" id="SSF53474">
    <property type="entry name" value="alpha/beta-Hydrolases"/>
    <property type="match status" value="1"/>
</dbReference>
<accession>A0ABT2KDT4</accession>
<proteinExistence type="predicted"/>
<sequence length="335" mass="36877">MYHKWLDCWDERRGKRSDDVKQTTNLDLRSDLAFPKAETVASLAEFGALAAAAVADSPSFYGVETEAPAASWKDGWISFPSSVCTETPENNTVHAKVTAARSSDHALIVFHHWNATSRNAQLARFFAWRGLTVVEMAMPYHLERHRPGSDHADFMLSPNLGRTIQSVRQAVLDGRQLVAFLQGRGYGTVSVLGISLGSWVAGLIAAHEVKVTKAALFLTAGSFADMVWTGSATRHIRASLDGEIALCELRHAWAPLDLERYADRLARPDLEIQILLAKRDTVVMPALSESLVDELDRSGARSHVTKINCGHYSLTLPPYVIKAGINTAKFLNRKA</sequence>
<dbReference type="NCBIfam" id="NF047337">
    <property type="entry name" value="hydrolase_RcgR"/>
    <property type="match status" value="1"/>
</dbReference>
<dbReference type="InterPro" id="IPR058111">
    <property type="entry name" value="RcgR-like"/>
</dbReference>
<evidence type="ECO:0000313" key="1">
    <source>
        <dbReference type="EMBL" id="MCT4334702.1"/>
    </source>
</evidence>
<protein>
    <submittedName>
        <fullName evidence="1">Dienelactone hydrolase-related enzyme</fullName>
    </submittedName>
</protein>